<dbReference type="PANTHER" id="PTHR30055:SF234">
    <property type="entry name" value="HTH-TYPE TRANSCRIPTIONAL REGULATOR BETI"/>
    <property type="match status" value="1"/>
</dbReference>
<dbReference type="Gene3D" id="1.10.10.60">
    <property type="entry name" value="Homeodomain-like"/>
    <property type="match status" value="1"/>
</dbReference>
<gene>
    <name evidence="6" type="ORF">MU0053_002534</name>
</gene>
<dbReference type="SUPFAM" id="SSF46689">
    <property type="entry name" value="Homeodomain-like"/>
    <property type="match status" value="1"/>
</dbReference>
<accession>A0ABN9NC56</accession>
<evidence type="ECO:0000256" key="1">
    <source>
        <dbReference type="ARBA" id="ARBA00023015"/>
    </source>
</evidence>
<name>A0ABN9NC56_9MYCO</name>
<keyword evidence="1" id="KW-0805">Transcription regulation</keyword>
<organism evidence="6 7">
    <name type="scientific">[Mycobacterium] burgundiense</name>
    <dbReference type="NCBI Taxonomy" id="3064286"/>
    <lineage>
        <taxon>Bacteria</taxon>
        <taxon>Bacillati</taxon>
        <taxon>Actinomycetota</taxon>
        <taxon>Actinomycetes</taxon>
        <taxon>Mycobacteriales</taxon>
        <taxon>Mycobacteriaceae</taxon>
        <taxon>Mycolicibacterium</taxon>
    </lineage>
</organism>
<evidence type="ECO:0000256" key="4">
    <source>
        <dbReference type="PROSITE-ProRule" id="PRU00335"/>
    </source>
</evidence>
<dbReference type="InterPro" id="IPR036271">
    <property type="entry name" value="Tet_transcr_reg_TetR-rel_C_sf"/>
</dbReference>
<dbReference type="InterPro" id="IPR009057">
    <property type="entry name" value="Homeodomain-like_sf"/>
</dbReference>
<proteinExistence type="predicted"/>
<reference evidence="6 7" key="1">
    <citation type="submission" date="2023-08" db="EMBL/GenBank/DDBJ databases">
        <authorList>
            <person name="Folkvardsen B D."/>
            <person name="Norman A."/>
        </authorList>
    </citation>
    <scope>NUCLEOTIDE SEQUENCE [LARGE SCALE GENOMIC DNA]</scope>
    <source>
        <strain evidence="6 7">Mu0053</strain>
    </source>
</reference>
<keyword evidence="2 4" id="KW-0238">DNA-binding</keyword>
<feature type="domain" description="HTH tetR-type" evidence="5">
    <location>
        <begin position="19"/>
        <end position="79"/>
    </location>
</feature>
<evidence type="ECO:0000259" key="5">
    <source>
        <dbReference type="PROSITE" id="PS50977"/>
    </source>
</evidence>
<dbReference type="InterPro" id="IPR001647">
    <property type="entry name" value="HTH_TetR"/>
</dbReference>
<evidence type="ECO:0000256" key="2">
    <source>
        <dbReference type="ARBA" id="ARBA00023125"/>
    </source>
</evidence>
<dbReference type="Gene3D" id="1.10.357.10">
    <property type="entry name" value="Tetracycline Repressor, domain 2"/>
    <property type="match status" value="1"/>
</dbReference>
<evidence type="ECO:0000313" key="6">
    <source>
        <dbReference type="EMBL" id="CAJ1503833.1"/>
    </source>
</evidence>
<evidence type="ECO:0000256" key="3">
    <source>
        <dbReference type="ARBA" id="ARBA00023163"/>
    </source>
</evidence>
<dbReference type="PROSITE" id="PS50977">
    <property type="entry name" value="HTH_TETR_2"/>
    <property type="match status" value="1"/>
</dbReference>
<dbReference type="InterPro" id="IPR050109">
    <property type="entry name" value="HTH-type_TetR-like_transc_reg"/>
</dbReference>
<keyword evidence="7" id="KW-1185">Reference proteome</keyword>
<feature type="DNA-binding region" description="H-T-H motif" evidence="4">
    <location>
        <begin position="42"/>
        <end position="61"/>
    </location>
</feature>
<dbReference type="Proteomes" id="UP001190465">
    <property type="component" value="Chromosome"/>
</dbReference>
<sequence>MCLQYYEAVQRSPTAEFGTARRGQLFDDLQALFLAEGFAHLTLDDIAGRLRCSKSTLYTLADSKDALVRAATVRFFRGATDAVEGRVAERTGARERITTYLSAVGRALDVASAQFLADLAAFPPAREVYETNTAIAARRVQELIAEGVAAGEFRDVHASFAGELTATMMVSIQQGRVRAATGLDDAAAYRELAALLTGGINA</sequence>
<keyword evidence="3" id="KW-0804">Transcription</keyword>
<dbReference type="SUPFAM" id="SSF48498">
    <property type="entry name" value="Tetracyclin repressor-like, C-terminal domain"/>
    <property type="match status" value="1"/>
</dbReference>
<protein>
    <submittedName>
        <fullName evidence="6">TetR/AcrR family transcriptional regulator</fullName>
    </submittedName>
</protein>
<evidence type="ECO:0000313" key="7">
    <source>
        <dbReference type="Proteomes" id="UP001190465"/>
    </source>
</evidence>
<dbReference type="Pfam" id="PF00440">
    <property type="entry name" value="TetR_N"/>
    <property type="match status" value="1"/>
</dbReference>
<dbReference type="EMBL" id="OY726397">
    <property type="protein sequence ID" value="CAJ1503833.1"/>
    <property type="molecule type" value="Genomic_DNA"/>
</dbReference>
<dbReference type="PANTHER" id="PTHR30055">
    <property type="entry name" value="HTH-TYPE TRANSCRIPTIONAL REGULATOR RUTR"/>
    <property type="match status" value="1"/>
</dbReference>